<keyword evidence="1" id="KW-0732">Signal</keyword>
<proteinExistence type="predicted"/>
<sequence>MKKVLLAVVTVSLLSAVAVPADAAVGGKTKPPMAAKCSWWDQLVMSVIG</sequence>
<accession>A0AAE9YR16</accession>
<keyword evidence="3" id="KW-1185">Reference proteome</keyword>
<evidence type="ECO:0000256" key="1">
    <source>
        <dbReference type="SAM" id="SignalP"/>
    </source>
</evidence>
<dbReference type="EMBL" id="CP059735">
    <property type="protein sequence ID" value="WDD99679.1"/>
    <property type="molecule type" value="Genomic_DNA"/>
</dbReference>
<name>A0AAE9YR16_9GAMM</name>
<reference evidence="2 3" key="2">
    <citation type="journal article" date="2022" name="Mar. Drugs">
        <title>Bioassay-Guided Fractionation Leads to the Detection of Cholic Acid Generated by the Rare Thalassomonas sp.</title>
        <authorList>
            <person name="Pheiffer F."/>
            <person name="Schneider Y.K."/>
            <person name="Hansen E.H."/>
            <person name="Andersen J.H."/>
            <person name="Isaksson J."/>
            <person name="Busche T."/>
            <person name="R C."/>
            <person name="Kalinowski J."/>
            <person name="Zyl L.V."/>
            <person name="Trindade M."/>
        </authorList>
    </citation>
    <scope>NUCLEOTIDE SEQUENCE [LARGE SCALE GENOMIC DNA]</scope>
    <source>
        <strain evidence="2 3">A5K-106</strain>
    </source>
</reference>
<gene>
    <name evidence="2" type="ORF">SG35_003120</name>
</gene>
<evidence type="ECO:0000313" key="3">
    <source>
        <dbReference type="Proteomes" id="UP000032568"/>
    </source>
</evidence>
<dbReference type="AlphaFoldDB" id="A0AAE9YR16"/>
<reference evidence="2 3" key="1">
    <citation type="journal article" date="2015" name="Genome Announc.">
        <title>Draft Genome Sequences of Marine Isolates of Thalassomonas viridans and Thalassomonas actiniarum.</title>
        <authorList>
            <person name="Olonade I."/>
            <person name="van Zyl L.J."/>
            <person name="Trindade M."/>
        </authorList>
    </citation>
    <scope>NUCLEOTIDE SEQUENCE [LARGE SCALE GENOMIC DNA]</scope>
    <source>
        <strain evidence="2 3">A5K-106</strain>
    </source>
</reference>
<protein>
    <submittedName>
        <fullName evidence="2">Uncharacterized protein</fullName>
    </submittedName>
</protein>
<dbReference type="RefSeq" id="WP_160298348.1">
    <property type="nucleotide sequence ID" value="NZ_CP059735.1"/>
</dbReference>
<feature type="chain" id="PRO_5042100145" evidence="1">
    <location>
        <begin position="24"/>
        <end position="49"/>
    </location>
</feature>
<evidence type="ECO:0000313" key="2">
    <source>
        <dbReference type="EMBL" id="WDD99679.1"/>
    </source>
</evidence>
<dbReference type="KEGG" id="tact:SG35_003120"/>
<dbReference type="Proteomes" id="UP000032568">
    <property type="component" value="Chromosome"/>
</dbReference>
<organism evidence="2 3">
    <name type="scientific">Thalassomonas actiniarum</name>
    <dbReference type="NCBI Taxonomy" id="485447"/>
    <lineage>
        <taxon>Bacteria</taxon>
        <taxon>Pseudomonadati</taxon>
        <taxon>Pseudomonadota</taxon>
        <taxon>Gammaproteobacteria</taxon>
        <taxon>Alteromonadales</taxon>
        <taxon>Colwelliaceae</taxon>
        <taxon>Thalassomonas</taxon>
    </lineage>
</organism>
<feature type="signal peptide" evidence="1">
    <location>
        <begin position="1"/>
        <end position="23"/>
    </location>
</feature>